<dbReference type="PANTHER" id="PTHR34135">
    <property type="entry name" value="LYSOZYME"/>
    <property type="match status" value="1"/>
</dbReference>
<dbReference type="SUPFAM" id="SSF51445">
    <property type="entry name" value="(Trans)glycosidases"/>
    <property type="match status" value="1"/>
</dbReference>
<dbReference type="CDD" id="cd00599">
    <property type="entry name" value="GH25_muramidase"/>
    <property type="match status" value="1"/>
</dbReference>
<dbReference type="RefSeq" id="WP_055258464.1">
    <property type="nucleotide sequence ID" value="NZ_CABIXL010000003.1"/>
</dbReference>
<dbReference type="Gene3D" id="3.20.20.80">
    <property type="entry name" value="Glycosidases"/>
    <property type="match status" value="1"/>
</dbReference>
<dbReference type="PANTHER" id="PTHR34135:SF2">
    <property type="entry name" value="LYSOZYME"/>
    <property type="match status" value="1"/>
</dbReference>
<evidence type="ECO:0000313" key="3">
    <source>
        <dbReference type="Proteomes" id="UP000095488"/>
    </source>
</evidence>
<gene>
    <name evidence="2" type="primary">acm</name>
    <name evidence="2" type="ORF">ERS852473_01117</name>
</gene>
<dbReference type="GO" id="GO:0003796">
    <property type="term" value="F:lysozyme activity"/>
    <property type="evidence" value="ECO:0007669"/>
    <property type="project" value="UniProtKB-EC"/>
</dbReference>
<sequence length="314" mass="35636">MQDKSSNNTFGPDINQYTQNVNFDLLANNSDFVYLRASSSSTGTFNVDRQFVNFAKQCLRRGIPCGAYHYGIPSYDLTTADSQCDNFIDTLQLGFGQGNYGDLFPVLDVEEPIDGSISTTGLINWIQRFKIRFEQKTRRKIMYYTGLFFIELYDNFNIQGKGYPLSNMPLWIAMYPRILSNPKYPPNIGGWSKWTLWQYTDEGKLSGIDNPVDLNWGPIDIAYLMPPAPVVGLYAVQNGSIITVYWKANTEADISGYNIFINSLYAGTVSSKTTKFNINKSKFNLPKNQDIEISIEAFDYAGDFSLERSKYILS</sequence>
<dbReference type="PROSITE" id="PS51904">
    <property type="entry name" value="GLYCOSYL_HYDROL_F25_2"/>
    <property type="match status" value="1"/>
</dbReference>
<organism evidence="2 3">
    <name type="scientific">Sarcina ventriculi</name>
    <name type="common">Clostridium ventriculi</name>
    <dbReference type="NCBI Taxonomy" id="1267"/>
    <lineage>
        <taxon>Bacteria</taxon>
        <taxon>Bacillati</taxon>
        <taxon>Bacillota</taxon>
        <taxon>Clostridia</taxon>
        <taxon>Eubacteriales</taxon>
        <taxon>Clostridiaceae</taxon>
        <taxon>Sarcina</taxon>
    </lineage>
</organism>
<comment type="similarity">
    <text evidence="1">Belongs to the glycosyl hydrolase 25 family.</text>
</comment>
<name>A0ABP2ASE3_SARVE</name>
<keyword evidence="2" id="KW-0326">Glycosidase</keyword>
<dbReference type="Proteomes" id="UP000095488">
    <property type="component" value="Unassembled WGS sequence"/>
</dbReference>
<keyword evidence="3" id="KW-1185">Reference proteome</keyword>
<dbReference type="InterPro" id="IPR017853">
    <property type="entry name" value="GH"/>
</dbReference>
<proteinExistence type="inferred from homology"/>
<dbReference type="EC" id="3.2.1.17" evidence="2"/>
<keyword evidence="2" id="KW-0378">Hydrolase</keyword>
<dbReference type="InterPro" id="IPR013783">
    <property type="entry name" value="Ig-like_fold"/>
</dbReference>
<evidence type="ECO:0000313" key="2">
    <source>
        <dbReference type="EMBL" id="CUN79567.1"/>
    </source>
</evidence>
<dbReference type="Gene3D" id="2.60.40.10">
    <property type="entry name" value="Immunoglobulins"/>
    <property type="match status" value="1"/>
</dbReference>
<reference evidence="2 3" key="1">
    <citation type="submission" date="2015-09" db="EMBL/GenBank/DDBJ databases">
        <authorList>
            <consortium name="Pathogen Informatics"/>
            <person name="Wu L."/>
            <person name="Ma J."/>
        </authorList>
    </citation>
    <scope>NUCLEOTIDE SEQUENCE [LARGE SCALE GENOMIC DNA]</scope>
    <source>
        <strain evidence="2 3">2789STDY5834858</strain>
    </source>
</reference>
<dbReference type="EMBL" id="CYZR01000003">
    <property type="protein sequence ID" value="CUN79567.1"/>
    <property type="molecule type" value="Genomic_DNA"/>
</dbReference>
<dbReference type="InterPro" id="IPR002053">
    <property type="entry name" value="Glyco_hydro_25"/>
</dbReference>
<comment type="caution">
    <text evidence="2">The sequence shown here is derived from an EMBL/GenBank/DDBJ whole genome shotgun (WGS) entry which is preliminary data.</text>
</comment>
<protein>
    <submittedName>
        <fullName evidence="2">Lysozyme M1</fullName>
        <ecNumber evidence="2">3.2.1.17</ecNumber>
    </submittedName>
</protein>
<evidence type="ECO:0000256" key="1">
    <source>
        <dbReference type="ARBA" id="ARBA00010646"/>
    </source>
</evidence>
<dbReference type="Pfam" id="PF01183">
    <property type="entry name" value="Glyco_hydro_25"/>
    <property type="match status" value="1"/>
</dbReference>
<accession>A0ABP2ASE3</accession>